<evidence type="ECO:0000313" key="2">
    <source>
        <dbReference type="Proteomes" id="UP000734511"/>
    </source>
</evidence>
<accession>A0ABX0ZUL5</accession>
<keyword evidence="2" id="KW-1185">Reference proteome</keyword>
<name>A0ABX0ZUL5_9ACTN</name>
<proteinExistence type="predicted"/>
<sequence>MSPQALPRPRRRPPTGLTRFAARLPVHLYRLGMGPLLGRRMMLLTHTGRISGRRRQVVVEVVAHDPHNRCWTVASGYGPQAQWYRNLRHVPGATIQTGRHRHHVSAYFLSPDEGAEVMAEYAPRHPRAARLLCRYLRLPCDGTADSYRAAGRQIPFVRLVEFGVRNA</sequence>
<dbReference type="Proteomes" id="UP000734511">
    <property type="component" value="Unassembled WGS sequence"/>
</dbReference>
<dbReference type="InterPro" id="IPR012349">
    <property type="entry name" value="Split_barrel_FMN-bd"/>
</dbReference>
<dbReference type="EMBL" id="JAATEJ010000022">
    <property type="protein sequence ID" value="NJP46477.1"/>
    <property type="molecule type" value="Genomic_DNA"/>
</dbReference>
<dbReference type="InterPro" id="IPR004378">
    <property type="entry name" value="F420H2_quin_Rdtase"/>
</dbReference>
<reference evidence="1 2" key="1">
    <citation type="submission" date="2020-03" db="EMBL/GenBank/DDBJ databases">
        <title>WGS of actinomycetes isolated from Thailand.</title>
        <authorList>
            <person name="Thawai C."/>
        </authorList>
    </citation>
    <scope>NUCLEOTIDE SEQUENCE [LARGE SCALE GENOMIC DNA]</scope>
    <source>
        <strain evidence="1 2">PRB2-1</strain>
    </source>
</reference>
<dbReference type="Gene3D" id="2.30.110.10">
    <property type="entry name" value="Electron Transport, Fmn-binding Protein, Chain A"/>
    <property type="match status" value="1"/>
</dbReference>
<dbReference type="NCBIfam" id="TIGR00026">
    <property type="entry name" value="hi_GC_TIGR00026"/>
    <property type="match status" value="1"/>
</dbReference>
<comment type="caution">
    <text evidence="1">The sequence shown here is derived from an EMBL/GenBank/DDBJ whole genome shotgun (WGS) entry which is preliminary data.</text>
</comment>
<gene>
    <name evidence="1" type="ORF">HCN08_24150</name>
</gene>
<protein>
    <submittedName>
        <fullName evidence="1">Nitroreductase family deazaflavin-dependent oxidoreductase</fullName>
    </submittedName>
</protein>
<evidence type="ECO:0000313" key="1">
    <source>
        <dbReference type="EMBL" id="NJP46477.1"/>
    </source>
</evidence>
<organism evidence="1 2">
    <name type="scientific">Actinacidiphila epipremni</name>
    <dbReference type="NCBI Taxonomy" id="2053013"/>
    <lineage>
        <taxon>Bacteria</taxon>
        <taxon>Bacillati</taxon>
        <taxon>Actinomycetota</taxon>
        <taxon>Actinomycetes</taxon>
        <taxon>Kitasatosporales</taxon>
        <taxon>Streptomycetaceae</taxon>
        <taxon>Actinacidiphila</taxon>
    </lineage>
</organism>
<dbReference type="Pfam" id="PF04075">
    <property type="entry name" value="F420H2_quin_red"/>
    <property type="match status" value="1"/>
</dbReference>